<dbReference type="PROSITE" id="PS51257">
    <property type="entry name" value="PROKAR_LIPOPROTEIN"/>
    <property type="match status" value="1"/>
</dbReference>
<dbReference type="Pfam" id="PF00188">
    <property type="entry name" value="CAP"/>
    <property type="match status" value="1"/>
</dbReference>
<protein>
    <submittedName>
        <fullName evidence="2">CAP domain-containing protein</fullName>
    </submittedName>
</protein>
<dbReference type="EMBL" id="CP067136">
    <property type="protein sequence ID" value="WCR08266.1"/>
    <property type="molecule type" value="Genomic_DNA"/>
</dbReference>
<gene>
    <name evidence="2" type="ORF">JHX87_05475</name>
</gene>
<proteinExistence type="predicted"/>
<sequence>MSLRFATAAAIAIATVAACERSEPVGDELFTEVWQDPEVIGSCGGDPVMQQAMVDATNQLRVVQEKTVLEVDDRLVRIAQSHACDIAARQQPSVAGADGSNIVDRARSVDFPTCGVAQLVAVGSGAQEVTQRWMQSDPHRVELLGQDPDKIGAGAARGPDGRIWWSLVLGDDCR</sequence>
<dbReference type="CDD" id="cd05379">
    <property type="entry name" value="CAP_bacterial"/>
    <property type="match status" value="1"/>
</dbReference>
<evidence type="ECO:0000313" key="2">
    <source>
        <dbReference type="EMBL" id="WCR08266.1"/>
    </source>
</evidence>
<dbReference type="RefSeq" id="WP_271883006.1">
    <property type="nucleotide sequence ID" value="NZ_CP067136.1"/>
</dbReference>
<organism evidence="2 3">
    <name type="scientific">Paracoccus fistulariae</name>
    <dbReference type="NCBI Taxonomy" id="658446"/>
    <lineage>
        <taxon>Bacteria</taxon>
        <taxon>Pseudomonadati</taxon>
        <taxon>Pseudomonadota</taxon>
        <taxon>Alphaproteobacteria</taxon>
        <taxon>Rhodobacterales</taxon>
        <taxon>Paracoccaceae</taxon>
        <taxon>Paracoccus</taxon>
    </lineage>
</organism>
<dbReference type="InterPro" id="IPR014044">
    <property type="entry name" value="CAP_dom"/>
</dbReference>
<dbReference type="Gene3D" id="3.40.33.10">
    <property type="entry name" value="CAP"/>
    <property type="match status" value="1"/>
</dbReference>
<accession>A0ABY7SMM6</accession>
<dbReference type="PANTHER" id="PTHR31157:SF1">
    <property type="entry name" value="SCP DOMAIN-CONTAINING PROTEIN"/>
    <property type="match status" value="1"/>
</dbReference>
<name>A0ABY7SMM6_9RHOB</name>
<evidence type="ECO:0000259" key="1">
    <source>
        <dbReference type="Pfam" id="PF00188"/>
    </source>
</evidence>
<reference evidence="2 3" key="1">
    <citation type="submission" date="2021-01" db="EMBL/GenBank/DDBJ databases">
        <title>Biogeographic distribution of Paracoccus.</title>
        <authorList>
            <person name="Hollensteiner J."/>
            <person name="Leineberger J."/>
            <person name="Brinkhoff T."/>
            <person name="Daniel R."/>
        </authorList>
    </citation>
    <scope>NUCLEOTIDE SEQUENCE [LARGE SCALE GENOMIC DNA]</scope>
    <source>
        <strain evidence="2 3">KCTC 22803</strain>
    </source>
</reference>
<keyword evidence="3" id="KW-1185">Reference proteome</keyword>
<evidence type="ECO:0000313" key="3">
    <source>
        <dbReference type="Proteomes" id="UP001219349"/>
    </source>
</evidence>
<dbReference type="PANTHER" id="PTHR31157">
    <property type="entry name" value="SCP DOMAIN-CONTAINING PROTEIN"/>
    <property type="match status" value="1"/>
</dbReference>
<dbReference type="Proteomes" id="UP001219349">
    <property type="component" value="Chromosome"/>
</dbReference>
<feature type="domain" description="SCP" evidence="1">
    <location>
        <begin position="54"/>
        <end position="166"/>
    </location>
</feature>
<dbReference type="InterPro" id="IPR035940">
    <property type="entry name" value="CAP_sf"/>
</dbReference>
<dbReference type="SUPFAM" id="SSF55797">
    <property type="entry name" value="PR-1-like"/>
    <property type="match status" value="1"/>
</dbReference>